<evidence type="ECO:0000313" key="3">
    <source>
        <dbReference type="EMBL" id="MEW6954394.1"/>
    </source>
</evidence>
<protein>
    <recommendedName>
        <fullName evidence="5">Secreted protein</fullName>
    </recommendedName>
</protein>
<dbReference type="Proteomes" id="UP001555100">
    <property type="component" value="Unassembled WGS sequence"/>
</dbReference>
<feature type="signal peptide" evidence="2">
    <location>
        <begin position="1"/>
        <end position="24"/>
    </location>
</feature>
<evidence type="ECO:0000313" key="4">
    <source>
        <dbReference type="Proteomes" id="UP001555100"/>
    </source>
</evidence>
<accession>A0ABV3NB05</accession>
<dbReference type="PROSITE" id="PS51257">
    <property type="entry name" value="PROKAR_LIPOPROTEIN"/>
    <property type="match status" value="1"/>
</dbReference>
<keyword evidence="2" id="KW-0732">Signal</keyword>
<evidence type="ECO:0008006" key="5">
    <source>
        <dbReference type="Google" id="ProtNLM"/>
    </source>
</evidence>
<feature type="compositionally biased region" description="Basic and acidic residues" evidence="1">
    <location>
        <begin position="28"/>
        <end position="44"/>
    </location>
</feature>
<feature type="region of interest" description="Disordered" evidence="1">
    <location>
        <begin position="24"/>
        <end position="44"/>
    </location>
</feature>
<keyword evidence="4" id="KW-1185">Reference proteome</keyword>
<comment type="caution">
    <text evidence="3">The sequence shown here is derived from an EMBL/GenBank/DDBJ whole genome shotgun (WGS) entry which is preliminary data.</text>
</comment>
<evidence type="ECO:0000256" key="2">
    <source>
        <dbReference type="SAM" id="SignalP"/>
    </source>
</evidence>
<evidence type="ECO:0000256" key="1">
    <source>
        <dbReference type="SAM" id="MobiDB-lite"/>
    </source>
</evidence>
<proteinExistence type="predicted"/>
<reference evidence="3 4" key="1">
    <citation type="submission" date="2024-01" db="EMBL/GenBank/DDBJ databases">
        <title>Genomic analysis and antimicrobial resistance profiles of Trueperella pyogenes isolated from domestic and wild animals.</title>
        <authorList>
            <person name="Magossi G."/>
            <person name="Gzyl K.E."/>
            <person name="Holman D.B."/>
            <person name="Amat S."/>
        </authorList>
    </citation>
    <scope>NUCLEOTIDE SEQUENCE [LARGE SCALE GENOMIC DNA]</scope>
    <source>
        <strain evidence="3 4">1494</strain>
    </source>
</reference>
<gene>
    <name evidence="3" type="ORF">V3M73_05085</name>
</gene>
<organism evidence="3 4">
    <name type="scientific">Trueperella pyogenes</name>
    <dbReference type="NCBI Taxonomy" id="1661"/>
    <lineage>
        <taxon>Bacteria</taxon>
        <taxon>Bacillati</taxon>
        <taxon>Actinomycetota</taxon>
        <taxon>Actinomycetes</taxon>
        <taxon>Actinomycetales</taxon>
        <taxon>Actinomycetaceae</taxon>
        <taxon>Trueperella</taxon>
    </lineage>
</organism>
<dbReference type="EMBL" id="JBAGNM010000004">
    <property type="protein sequence ID" value="MEW6954394.1"/>
    <property type="molecule type" value="Genomic_DNA"/>
</dbReference>
<dbReference type="RefSeq" id="WP_367191605.1">
    <property type="nucleotide sequence ID" value="NZ_JBAGLR010000003.1"/>
</dbReference>
<name>A0ABV3NB05_9ACTO</name>
<sequence>MRRRILAVGIMMLFLVGCSNESNAQAAHPDEKDETASVGHWDPDEWKPTVQITRPVLSGEEKDRLRREVARQHVSDPNLKEKLPDVPVVAYLDSFREYEKKHAQCVTDAGFSAKALESGGISYGDYPQSQGQAFQMAAYTCHMKYPFDPALARDWTPEQVGLVYDYWNEYMIPCLDAHGYPTDVSKRPSREFYIQNFFAEDGSGRQWYPTGLQPSLEHEGGHDDVLKACPALPPSDTLYGVAH</sequence>
<feature type="chain" id="PRO_5045964844" description="Secreted protein" evidence="2">
    <location>
        <begin position="25"/>
        <end position="243"/>
    </location>
</feature>